<reference evidence="3" key="1">
    <citation type="submission" date="2023-07" db="EMBL/GenBank/DDBJ databases">
        <title>draft genome sequence of fig (Ficus carica).</title>
        <authorList>
            <person name="Takahashi T."/>
            <person name="Nishimura K."/>
        </authorList>
    </citation>
    <scope>NUCLEOTIDE SEQUENCE</scope>
</reference>
<sequence>MEDERQARALLPRRRIHGHGGMDLKSLGSFLRWFCVDQSSLWRAGLSWSVFSLLAFGVPVAAHFLLSCPACDADHSRPYHVPAQIALSPSPRCLSSASPDGLASTASGGSSSSTSCPIPATRSAMDMKNCFSAYKIWWYVSGDHELPHFGNRYLSDTILCMLELISWLYRTTIIFLVCVLFQIICHLQILRLEDFAGVFQKETDVGTILIDHLSIRRTFRTISHRFRLYILLALILVTASQLIALLMTTRSNAHVNVFKAGELALCSISILTGLFICLRSATKVTHKAQSVTGLAAKWHICATINSFDYTDGETPTSQASSAQVFPGGNESESDDESGTGDDDLNDTKLVPIFTHTISFQKRQALVTYLGNNKAGITVYGFMLDRTWLHSIFGIQLALLLWLLNKTIGIS</sequence>
<name>A0AA88D045_FICCA</name>
<dbReference type="Proteomes" id="UP001187192">
    <property type="component" value="Unassembled WGS sequence"/>
</dbReference>
<keyword evidence="2" id="KW-0472">Membrane</keyword>
<feature type="transmembrane region" description="Helical" evidence="2">
    <location>
        <begin position="46"/>
        <end position="66"/>
    </location>
</feature>
<feature type="compositionally biased region" description="Polar residues" evidence="1">
    <location>
        <begin position="312"/>
        <end position="323"/>
    </location>
</feature>
<feature type="transmembrane region" description="Helical" evidence="2">
    <location>
        <begin position="167"/>
        <end position="185"/>
    </location>
</feature>
<keyword evidence="4" id="KW-1185">Reference proteome</keyword>
<comment type="caution">
    <text evidence="3">The sequence shown here is derived from an EMBL/GenBank/DDBJ whole genome shotgun (WGS) entry which is preliminary data.</text>
</comment>
<dbReference type="AlphaFoldDB" id="A0AA88D045"/>
<protein>
    <submittedName>
        <fullName evidence="3">Uncharacterized protein</fullName>
    </submittedName>
</protein>
<keyword evidence="2" id="KW-1133">Transmembrane helix</keyword>
<dbReference type="EMBL" id="BTGU01000006">
    <property type="protein sequence ID" value="GMN36432.1"/>
    <property type="molecule type" value="Genomic_DNA"/>
</dbReference>
<evidence type="ECO:0000256" key="2">
    <source>
        <dbReference type="SAM" id="Phobius"/>
    </source>
</evidence>
<feature type="region of interest" description="Disordered" evidence="1">
    <location>
        <begin position="312"/>
        <end position="342"/>
    </location>
</feature>
<evidence type="ECO:0000256" key="1">
    <source>
        <dbReference type="SAM" id="MobiDB-lite"/>
    </source>
</evidence>
<feature type="transmembrane region" description="Helical" evidence="2">
    <location>
        <begin position="226"/>
        <end position="248"/>
    </location>
</feature>
<accession>A0AA88D045</accession>
<gene>
    <name evidence="3" type="ORF">TIFTF001_005998</name>
</gene>
<feature type="compositionally biased region" description="Acidic residues" evidence="1">
    <location>
        <begin position="331"/>
        <end position="342"/>
    </location>
</feature>
<evidence type="ECO:0000313" key="4">
    <source>
        <dbReference type="Proteomes" id="UP001187192"/>
    </source>
</evidence>
<keyword evidence="2" id="KW-0812">Transmembrane</keyword>
<dbReference type="InterPro" id="IPR021924">
    <property type="entry name" value="DUF3537"/>
</dbReference>
<dbReference type="PANTHER" id="PTHR31963:SF17">
    <property type="entry name" value="PROTEIN, PUTATIVE (DUF3537)-RELATED"/>
    <property type="match status" value="1"/>
</dbReference>
<proteinExistence type="predicted"/>
<feature type="transmembrane region" description="Helical" evidence="2">
    <location>
        <begin position="260"/>
        <end position="278"/>
    </location>
</feature>
<feature type="transmembrane region" description="Helical" evidence="2">
    <location>
        <begin position="386"/>
        <end position="403"/>
    </location>
</feature>
<organism evidence="3 4">
    <name type="scientific">Ficus carica</name>
    <name type="common">Common fig</name>
    <dbReference type="NCBI Taxonomy" id="3494"/>
    <lineage>
        <taxon>Eukaryota</taxon>
        <taxon>Viridiplantae</taxon>
        <taxon>Streptophyta</taxon>
        <taxon>Embryophyta</taxon>
        <taxon>Tracheophyta</taxon>
        <taxon>Spermatophyta</taxon>
        <taxon>Magnoliopsida</taxon>
        <taxon>eudicotyledons</taxon>
        <taxon>Gunneridae</taxon>
        <taxon>Pentapetalae</taxon>
        <taxon>rosids</taxon>
        <taxon>fabids</taxon>
        <taxon>Rosales</taxon>
        <taxon>Moraceae</taxon>
        <taxon>Ficeae</taxon>
        <taxon>Ficus</taxon>
    </lineage>
</organism>
<evidence type="ECO:0000313" key="3">
    <source>
        <dbReference type="EMBL" id="GMN36432.1"/>
    </source>
</evidence>
<dbReference type="Pfam" id="PF12056">
    <property type="entry name" value="DUF3537"/>
    <property type="match status" value="2"/>
</dbReference>
<dbReference type="PANTHER" id="PTHR31963">
    <property type="entry name" value="RAS GUANINE NUCLEOTIDE EXCHANGE FACTOR K"/>
    <property type="match status" value="1"/>
</dbReference>